<keyword evidence="8" id="KW-1185">Reference proteome</keyword>
<evidence type="ECO:0000256" key="1">
    <source>
        <dbReference type="ARBA" id="ARBA00004651"/>
    </source>
</evidence>
<dbReference type="InterPro" id="IPR043428">
    <property type="entry name" value="LivM-like"/>
</dbReference>
<keyword evidence="3 6" id="KW-0812">Transmembrane</keyword>
<comment type="subcellular location">
    <subcellularLocation>
        <location evidence="1">Cell membrane</location>
        <topology evidence="1">Multi-pass membrane protein</topology>
    </subcellularLocation>
</comment>
<feature type="transmembrane region" description="Helical" evidence="6">
    <location>
        <begin position="181"/>
        <end position="199"/>
    </location>
</feature>
<dbReference type="GO" id="GO:0005886">
    <property type="term" value="C:plasma membrane"/>
    <property type="evidence" value="ECO:0007669"/>
    <property type="project" value="UniProtKB-SubCell"/>
</dbReference>
<dbReference type="InterPro" id="IPR001851">
    <property type="entry name" value="ABC_transp_permease"/>
</dbReference>
<feature type="transmembrane region" description="Helical" evidence="6">
    <location>
        <begin position="32"/>
        <end position="48"/>
    </location>
</feature>
<evidence type="ECO:0000256" key="3">
    <source>
        <dbReference type="ARBA" id="ARBA00022692"/>
    </source>
</evidence>
<dbReference type="Proteomes" id="UP000002199">
    <property type="component" value="Chromosome"/>
</dbReference>
<keyword evidence="4 6" id="KW-1133">Transmembrane helix</keyword>
<dbReference type="KEGG" id="afu:AF_0225"/>
<sequence>MVRVRDASNDRGDSNCQANGSVRGGRMRITRAFNALALIVAAVMPFILPEAYLYILGLAYIFAIMVISWDLMVGYTGQVNLGHTTFVGLGAYVAAILQTPIRAGLSLHPALAIITGGVVAAGVGLSIGIITLRLRGYYFSLVTAILPLVFMQTVFIWRELFGGEEGFAIENTMLTTTVEKYYFSLAVLVVSLVVMKKVVDSRIGLRFMALRDSEELAESLGINATKYKVLAFALSSFFAGIAGAMVVNYRVTVSPELYGVPLMLLIILSAVLGGLGTLYGPLAGAIVIYLAKNWWLGQIIRTLSLPINDDIVLYALLIAVGILMPEGLYHKVKVNKQK</sequence>
<dbReference type="eggNOG" id="arCOG01274">
    <property type="taxonomic scope" value="Archaea"/>
</dbReference>
<dbReference type="EMBL" id="AE000782">
    <property type="protein sequence ID" value="AAB91007.1"/>
    <property type="molecule type" value="Genomic_DNA"/>
</dbReference>
<feature type="transmembrane region" description="Helical" evidence="6">
    <location>
        <begin position="137"/>
        <end position="157"/>
    </location>
</feature>
<feature type="transmembrane region" description="Helical" evidence="6">
    <location>
        <begin position="311"/>
        <end position="329"/>
    </location>
</feature>
<evidence type="ECO:0000256" key="2">
    <source>
        <dbReference type="ARBA" id="ARBA00022475"/>
    </source>
</evidence>
<dbReference type="PIR" id="A69278">
    <property type="entry name" value="A69278"/>
</dbReference>
<dbReference type="STRING" id="224325.AF_0225"/>
<dbReference type="CDD" id="cd06581">
    <property type="entry name" value="TM_PBP1_LivM_like"/>
    <property type="match status" value="1"/>
</dbReference>
<evidence type="ECO:0000256" key="6">
    <source>
        <dbReference type="SAM" id="Phobius"/>
    </source>
</evidence>
<dbReference type="HOGENOM" id="CLU_031365_2_0_2"/>
<feature type="transmembrane region" description="Helical" evidence="6">
    <location>
        <begin position="54"/>
        <end position="72"/>
    </location>
</feature>
<reference evidence="7 8" key="1">
    <citation type="journal article" date="1997" name="Nature">
        <title>The complete genome sequence of the hyperthermophilic, sulphate-reducing archaeon Archaeoglobus fulgidus.</title>
        <authorList>
            <person name="Klenk H.P."/>
            <person name="Clayton R.A."/>
            <person name="Tomb J."/>
            <person name="White O."/>
            <person name="Nelson K.E."/>
            <person name="Ketchum K.A."/>
            <person name="Dodson R.J."/>
            <person name="Gwinn M."/>
            <person name="Hickey E.K."/>
            <person name="Peterson J.D."/>
            <person name="Richardson D.L."/>
            <person name="Kerlavage A.R."/>
            <person name="Graham D.E."/>
            <person name="Kyrpides N.C."/>
            <person name="Fleischmann R.D."/>
            <person name="Quackenbush J."/>
            <person name="Lee N.H."/>
            <person name="Sutton G.G."/>
            <person name="Gill S."/>
            <person name="Kirkness E.F."/>
            <person name="Dougherty B.A."/>
            <person name="McKenney K."/>
            <person name="Adams M.D."/>
            <person name="Loftus B."/>
            <person name="Peterson S."/>
            <person name="Reich C.I."/>
            <person name="McNeil L.K."/>
            <person name="Badger J.H."/>
            <person name="Glodek A."/>
            <person name="Zhou L."/>
            <person name="Overbeek R."/>
            <person name="Gocayne J.D."/>
            <person name="Weidman J.F."/>
            <person name="McDonald L."/>
            <person name="Utterback T."/>
            <person name="Cotton M.D."/>
            <person name="Spriggs T."/>
            <person name="Artiach P."/>
            <person name="Kaine B.P."/>
            <person name="Sykes S.M."/>
            <person name="Sadow P.W."/>
            <person name="D'Andrea K.P."/>
            <person name="Bowman C."/>
            <person name="Fujii C."/>
            <person name="Garland S.A."/>
            <person name="Mason T.M."/>
            <person name="Olsen G.J."/>
            <person name="Fraser C.M."/>
            <person name="Smith H.O."/>
            <person name="Woese C.R."/>
            <person name="Venter J.C."/>
        </authorList>
    </citation>
    <scope>NUCLEOTIDE SEQUENCE [LARGE SCALE GENOMIC DNA]</scope>
    <source>
        <strain evidence="8">ATCC 49558 / DSM 4304 / JCM 9628 / NBRC 100126 / VC-16</strain>
    </source>
</reference>
<proteinExistence type="predicted"/>
<dbReference type="PANTHER" id="PTHR30482">
    <property type="entry name" value="HIGH-AFFINITY BRANCHED-CHAIN AMINO ACID TRANSPORT SYSTEM PERMEASE"/>
    <property type="match status" value="1"/>
</dbReference>
<dbReference type="Pfam" id="PF02653">
    <property type="entry name" value="BPD_transp_2"/>
    <property type="match status" value="1"/>
</dbReference>
<dbReference type="EnsemblBacteria" id="AAB91007">
    <property type="protein sequence ID" value="AAB91007"/>
    <property type="gene ID" value="AF_0225"/>
</dbReference>
<dbReference type="PhylomeDB" id="O30014"/>
<feature type="transmembrane region" description="Helical" evidence="6">
    <location>
        <begin position="79"/>
        <end position="98"/>
    </location>
</feature>
<keyword evidence="2" id="KW-1003">Cell membrane</keyword>
<dbReference type="GO" id="GO:0015658">
    <property type="term" value="F:branched-chain amino acid transmembrane transporter activity"/>
    <property type="evidence" value="ECO:0007669"/>
    <property type="project" value="InterPro"/>
</dbReference>
<keyword evidence="5 6" id="KW-0472">Membrane</keyword>
<name>O30014_ARCFU</name>
<dbReference type="AlphaFoldDB" id="O30014"/>
<dbReference type="PANTHER" id="PTHR30482:SF10">
    <property type="entry name" value="HIGH-AFFINITY BRANCHED-CHAIN AMINO ACID TRANSPORT PROTEIN BRAE"/>
    <property type="match status" value="1"/>
</dbReference>
<evidence type="ECO:0000256" key="5">
    <source>
        <dbReference type="ARBA" id="ARBA00023136"/>
    </source>
</evidence>
<accession>O30014</accession>
<gene>
    <name evidence="7" type="ordered locus">AF_0225</name>
</gene>
<feature type="transmembrane region" description="Helical" evidence="6">
    <location>
        <begin position="229"/>
        <end position="251"/>
    </location>
</feature>
<organism evidence="7 8">
    <name type="scientific">Archaeoglobus fulgidus (strain ATCC 49558 / DSM 4304 / JCM 9628 / NBRC 100126 / VC-16)</name>
    <dbReference type="NCBI Taxonomy" id="224325"/>
    <lineage>
        <taxon>Archaea</taxon>
        <taxon>Methanobacteriati</taxon>
        <taxon>Methanobacteriota</taxon>
        <taxon>Archaeoglobi</taxon>
        <taxon>Archaeoglobales</taxon>
        <taxon>Archaeoglobaceae</taxon>
        <taxon>Archaeoglobus</taxon>
    </lineage>
</organism>
<evidence type="ECO:0000313" key="8">
    <source>
        <dbReference type="Proteomes" id="UP000002199"/>
    </source>
</evidence>
<evidence type="ECO:0000256" key="4">
    <source>
        <dbReference type="ARBA" id="ARBA00022989"/>
    </source>
</evidence>
<protein>
    <submittedName>
        <fullName evidence="7">Branched-chain amino acid ABC transporter, permease protein (BraE-1)</fullName>
    </submittedName>
</protein>
<dbReference type="PaxDb" id="224325-AF_0225"/>
<feature type="transmembrane region" description="Helical" evidence="6">
    <location>
        <begin position="110"/>
        <end position="130"/>
    </location>
</feature>
<evidence type="ECO:0000313" key="7">
    <source>
        <dbReference type="EMBL" id="AAB91007.1"/>
    </source>
</evidence>
<feature type="transmembrane region" description="Helical" evidence="6">
    <location>
        <begin position="263"/>
        <end position="290"/>
    </location>
</feature>